<sequence>MALTNCLKIVELYQTFQKFKTKPLNLKTIINLNNLVSFKVLSNKRFNSSNACDDSSDAILKNSLNEQNVSILLKLPGKKITLTTLLKAKQLSASKDMKLVKIIDSNENSKPFYKLISITDESKKNSEFKVSKKQNIKHMYISANICDHDLKIKIKSMTGFLEKNCKVTLSINAVSNPSKLTIQIRILIHQMIKLTKQKEIKKIIKY</sequence>
<dbReference type="AlphaFoldDB" id="A0AAJ6YMN7"/>
<gene>
    <name evidence="2" type="primary">LOC105364594</name>
</gene>
<dbReference type="InterPro" id="IPR036788">
    <property type="entry name" value="T_IF-3_C_sf"/>
</dbReference>
<accession>A0AAJ6YMN7</accession>
<reference evidence="2" key="1">
    <citation type="submission" date="2025-08" db="UniProtKB">
        <authorList>
            <consortium name="RefSeq"/>
        </authorList>
    </citation>
    <scope>IDENTIFICATION</scope>
</reference>
<dbReference type="RefSeq" id="XP_011500876.1">
    <property type="nucleotide sequence ID" value="XM_011502574.1"/>
</dbReference>
<proteinExistence type="predicted"/>
<dbReference type="GeneID" id="105364594"/>
<dbReference type="SUPFAM" id="SSF55200">
    <property type="entry name" value="Translation initiation factor IF3, C-terminal domain"/>
    <property type="match status" value="1"/>
</dbReference>
<evidence type="ECO:0000313" key="1">
    <source>
        <dbReference type="Proteomes" id="UP000695007"/>
    </source>
</evidence>
<name>A0AAJ6YMN7_9HYME</name>
<dbReference type="KEGG" id="csol:105364594"/>
<evidence type="ECO:0000313" key="2">
    <source>
        <dbReference type="RefSeq" id="XP_011500876.1"/>
    </source>
</evidence>
<organism evidence="1 2">
    <name type="scientific">Ceratosolen solmsi marchali</name>
    <dbReference type="NCBI Taxonomy" id="326594"/>
    <lineage>
        <taxon>Eukaryota</taxon>
        <taxon>Metazoa</taxon>
        <taxon>Ecdysozoa</taxon>
        <taxon>Arthropoda</taxon>
        <taxon>Hexapoda</taxon>
        <taxon>Insecta</taxon>
        <taxon>Pterygota</taxon>
        <taxon>Neoptera</taxon>
        <taxon>Endopterygota</taxon>
        <taxon>Hymenoptera</taxon>
        <taxon>Apocrita</taxon>
        <taxon>Proctotrupomorpha</taxon>
        <taxon>Chalcidoidea</taxon>
        <taxon>Agaonidae</taxon>
        <taxon>Agaoninae</taxon>
        <taxon>Ceratosolen</taxon>
    </lineage>
</organism>
<dbReference type="GO" id="GO:0006413">
    <property type="term" value="P:translational initiation"/>
    <property type="evidence" value="ECO:0007669"/>
    <property type="project" value="InterPro"/>
</dbReference>
<dbReference type="Gene3D" id="3.30.110.10">
    <property type="entry name" value="Translation initiation factor 3 (IF-3), C-terminal domain"/>
    <property type="match status" value="1"/>
</dbReference>
<keyword evidence="1" id="KW-1185">Reference proteome</keyword>
<protein>
    <submittedName>
        <fullName evidence="2">Uncharacterized protein LOC105364594</fullName>
    </submittedName>
</protein>
<dbReference type="Proteomes" id="UP000695007">
    <property type="component" value="Unplaced"/>
</dbReference>